<evidence type="ECO:0000256" key="2">
    <source>
        <dbReference type="ARBA" id="ARBA00022676"/>
    </source>
</evidence>
<evidence type="ECO:0000313" key="6">
    <source>
        <dbReference type="Proteomes" id="UP001549110"/>
    </source>
</evidence>
<name>A0ABV2EM96_9CAUL</name>
<feature type="domain" description="Glycosyltransferase 2-like" evidence="4">
    <location>
        <begin position="8"/>
        <end position="172"/>
    </location>
</feature>
<dbReference type="EMBL" id="JBEPLU010000003">
    <property type="protein sequence ID" value="MET3528133.1"/>
    <property type="molecule type" value="Genomic_DNA"/>
</dbReference>
<organism evidence="5 6">
    <name type="scientific">Phenylobacterium koreense</name>
    <dbReference type="NCBI Taxonomy" id="266125"/>
    <lineage>
        <taxon>Bacteria</taxon>
        <taxon>Pseudomonadati</taxon>
        <taxon>Pseudomonadota</taxon>
        <taxon>Alphaproteobacteria</taxon>
        <taxon>Caulobacterales</taxon>
        <taxon>Caulobacteraceae</taxon>
        <taxon>Phenylobacterium</taxon>
    </lineage>
</organism>
<protein>
    <submittedName>
        <fullName evidence="5">Glycosyltransferase involved in cell wall biosynthesis</fullName>
    </submittedName>
</protein>
<dbReference type="PANTHER" id="PTHR43179:SF12">
    <property type="entry name" value="GALACTOFURANOSYLTRANSFERASE GLFT2"/>
    <property type="match status" value="1"/>
</dbReference>
<keyword evidence="2" id="KW-0328">Glycosyltransferase</keyword>
<evidence type="ECO:0000256" key="3">
    <source>
        <dbReference type="ARBA" id="ARBA00022679"/>
    </source>
</evidence>
<evidence type="ECO:0000256" key="1">
    <source>
        <dbReference type="ARBA" id="ARBA00006739"/>
    </source>
</evidence>
<dbReference type="InterPro" id="IPR029044">
    <property type="entry name" value="Nucleotide-diphossugar_trans"/>
</dbReference>
<comment type="caution">
    <text evidence="5">The sequence shown here is derived from an EMBL/GenBank/DDBJ whole genome shotgun (WGS) entry which is preliminary data.</text>
</comment>
<evidence type="ECO:0000259" key="4">
    <source>
        <dbReference type="Pfam" id="PF00535"/>
    </source>
</evidence>
<dbReference type="SUPFAM" id="SSF53448">
    <property type="entry name" value="Nucleotide-diphospho-sugar transferases"/>
    <property type="match status" value="1"/>
</dbReference>
<reference evidence="5 6" key="1">
    <citation type="submission" date="2024-06" db="EMBL/GenBank/DDBJ databases">
        <title>Genomic Encyclopedia of Type Strains, Phase IV (KMG-IV): sequencing the most valuable type-strain genomes for metagenomic binning, comparative biology and taxonomic classification.</title>
        <authorList>
            <person name="Goeker M."/>
        </authorList>
    </citation>
    <scope>NUCLEOTIDE SEQUENCE [LARGE SCALE GENOMIC DNA]</scope>
    <source>
        <strain evidence="5 6">DSM 17809</strain>
    </source>
</reference>
<evidence type="ECO:0000313" key="5">
    <source>
        <dbReference type="EMBL" id="MET3528133.1"/>
    </source>
</evidence>
<dbReference type="Gene3D" id="3.90.550.10">
    <property type="entry name" value="Spore Coat Polysaccharide Biosynthesis Protein SpsA, Chain A"/>
    <property type="match status" value="1"/>
</dbReference>
<comment type="similarity">
    <text evidence="1">Belongs to the glycosyltransferase 2 family.</text>
</comment>
<accession>A0ABV2EM96</accession>
<dbReference type="Pfam" id="PF00535">
    <property type="entry name" value="Glycos_transf_2"/>
    <property type="match status" value="1"/>
</dbReference>
<proteinExistence type="inferred from homology"/>
<dbReference type="RefSeq" id="WP_354298121.1">
    <property type="nucleotide sequence ID" value="NZ_JBEPLU010000003.1"/>
</dbReference>
<keyword evidence="6" id="KW-1185">Reference proteome</keyword>
<dbReference type="Proteomes" id="UP001549110">
    <property type="component" value="Unassembled WGS sequence"/>
</dbReference>
<gene>
    <name evidence="5" type="ORF">ABID41_003272</name>
</gene>
<keyword evidence="3" id="KW-0808">Transferase</keyword>
<dbReference type="InterPro" id="IPR001173">
    <property type="entry name" value="Glyco_trans_2-like"/>
</dbReference>
<sequence length="293" mass="32420">MSSAPEVSVVVPHFHDLESLAQCIAALERQSLRAETFEIVVADNASPEGEAAVAALLGGRARLVTVAERGAGPARNGGVAQARGRILAFTDCDCRPEPEWLEKGLEALRGFDFVGGRMKVLVDDPQKMTPAEAFEAEFAFNNEAYVKQKGFTVTANLFCPREVFDRVGGFRVGVSEDFDWSHRALGQGFRLGYAEMAVVGHPARRSWPDLQKKWRRLNAETYAIYAAERGGKLRWLLRSLALPGSALAHTPRILTSRKLHHPRDRLLALAVLYRLRLWRFWDALRLASGGVAA</sequence>
<dbReference type="PANTHER" id="PTHR43179">
    <property type="entry name" value="RHAMNOSYLTRANSFERASE WBBL"/>
    <property type="match status" value="1"/>
</dbReference>